<sequence>MWNWCQQQRLWTLPLAVVIFRSFATRQGTDPVETWKLKELEESPTRNHDLMRTDAKETLGCLPWMPCGWVPGAHALKSPPRIFNGMQNHPPANSKNKPLDL</sequence>
<evidence type="ECO:0000313" key="3">
    <source>
        <dbReference type="EMBL" id="EPS29663.1"/>
    </source>
</evidence>
<dbReference type="EMBL" id="KB644412">
    <property type="protein sequence ID" value="EPS29663.1"/>
    <property type="molecule type" value="Genomic_DNA"/>
</dbReference>
<gene>
    <name evidence="3" type="ORF">PDE_04613</name>
</gene>
<reference evidence="3 4" key="1">
    <citation type="journal article" date="2013" name="PLoS ONE">
        <title>Genomic and secretomic analyses reveal unique features of the lignocellulolytic enzyme system of Penicillium decumbens.</title>
        <authorList>
            <person name="Liu G."/>
            <person name="Zhang L."/>
            <person name="Wei X."/>
            <person name="Zou G."/>
            <person name="Qin Y."/>
            <person name="Ma L."/>
            <person name="Li J."/>
            <person name="Zheng H."/>
            <person name="Wang S."/>
            <person name="Wang C."/>
            <person name="Xun L."/>
            <person name="Zhao G.-P."/>
            <person name="Zhou Z."/>
            <person name="Qu Y."/>
        </authorList>
    </citation>
    <scope>NUCLEOTIDE SEQUENCE [LARGE SCALE GENOMIC DNA]</scope>
    <source>
        <strain evidence="4">114-2 / CGMCC 5302</strain>
    </source>
</reference>
<name>S8AU33_PENO1</name>
<keyword evidence="2" id="KW-0732">Signal</keyword>
<evidence type="ECO:0000256" key="2">
    <source>
        <dbReference type="SAM" id="SignalP"/>
    </source>
</evidence>
<evidence type="ECO:0008006" key="5">
    <source>
        <dbReference type="Google" id="ProtNLM"/>
    </source>
</evidence>
<keyword evidence="4" id="KW-1185">Reference proteome</keyword>
<dbReference type="HOGENOM" id="CLU_2292633_0_0_1"/>
<feature type="signal peptide" evidence="2">
    <location>
        <begin position="1"/>
        <end position="24"/>
    </location>
</feature>
<protein>
    <recommendedName>
        <fullName evidence="5">Secreted protein</fullName>
    </recommendedName>
</protein>
<dbReference type="Proteomes" id="UP000019376">
    <property type="component" value="Unassembled WGS sequence"/>
</dbReference>
<organism evidence="3 4">
    <name type="scientific">Penicillium oxalicum (strain 114-2 / CGMCC 5302)</name>
    <name type="common">Penicillium decumbens</name>
    <dbReference type="NCBI Taxonomy" id="933388"/>
    <lineage>
        <taxon>Eukaryota</taxon>
        <taxon>Fungi</taxon>
        <taxon>Dikarya</taxon>
        <taxon>Ascomycota</taxon>
        <taxon>Pezizomycotina</taxon>
        <taxon>Eurotiomycetes</taxon>
        <taxon>Eurotiomycetidae</taxon>
        <taxon>Eurotiales</taxon>
        <taxon>Aspergillaceae</taxon>
        <taxon>Penicillium</taxon>
    </lineage>
</organism>
<feature type="chain" id="PRO_5004548751" description="Secreted protein" evidence="2">
    <location>
        <begin position="25"/>
        <end position="101"/>
    </location>
</feature>
<evidence type="ECO:0000256" key="1">
    <source>
        <dbReference type="SAM" id="MobiDB-lite"/>
    </source>
</evidence>
<dbReference type="AlphaFoldDB" id="S8AU33"/>
<accession>S8AU33</accession>
<evidence type="ECO:0000313" key="4">
    <source>
        <dbReference type="Proteomes" id="UP000019376"/>
    </source>
</evidence>
<feature type="compositionally biased region" description="Polar residues" evidence="1">
    <location>
        <begin position="85"/>
        <end position="101"/>
    </location>
</feature>
<feature type="region of interest" description="Disordered" evidence="1">
    <location>
        <begin position="81"/>
        <end position="101"/>
    </location>
</feature>
<proteinExistence type="predicted"/>